<protein>
    <recommendedName>
        <fullName evidence="6">Polysaccharide pyruvyl transferase domain-containing protein</fullName>
    </recommendedName>
</protein>
<keyword evidence="1" id="KW-0175">Coiled coil</keyword>
<feature type="domain" description="Spore protein YkvP/CgeB glycosyl transferase-like" evidence="3">
    <location>
        <begin position="217"/>
        <end position="344"/>
    </location>
</feature>
<dbReference type="PANTHER" id="PTHR36836">
    <property type="entry name" value="COLANIC ACID BIOSYNTHESIS PROTEIN WCAK"/>
    <property type="match status" value="1"/>
</dbReference>
<dbReference type="OrthoDB" id="7019976at2"/>
<reference evidence="4" key="2">
    <citation type="submission" date="2020-09" db="EMBL/GenBank/DDBJ databases">
        <authorList>
            <person name="Sun Q."/>
            <person name="Zhou Y."/>
        </authorList>
    </citation>
    <scope>NUCLEOTIDE SEQUENCE</scope>
    <source>
        <strain evidence="4">CGMCC 1.6333</strain>
    </source>
</reference>
<organism evidence="4 5">
    <name type="scientific">Paraliobacillus quinghaiensis</name>
    <dbReference type="NCBI Taxonomy" id="470815"/>
    <lineage>
        <taxon>Bacteria</taxon>
        <taxon>Bacillati</taxon>
        <taxon>Bacillota</taxon>
        <taxon>Bacilli</taxon>
        <taxon>Bacillales</taxon>
        <taxon>Bacillaceae</taxon>
        <taxon>Paraliobacillus</taxon>
    </lineage>
</organism>
<evidence type="ECO:0000313" key="5">
    <source>
        <dbReference type="Proteomes" id="UP000618460"/>
    </source>
</evidence>
<sequence length="978" mass="112456">MNLDVNSLPSVEEQRRILREKQILASEYFRILHIGRYAFGKTDIVSRMKQALENLGHTVFDFNTDDFREVIYNPDRHTGGFGPVEIKLELLKPVLRQFEPQIIICNAGGYTFSEEDSQWLKDQGYILVGVTLSDPDVFPSTKNFAHRFDYHATNAIEALEMYKNEGINNTIHFPFAIDRSFIEAEAIERNDWKADVICLGNATNRPDRNETMNYLAKHFNVKVYGTGWEIPDSFPVGGEDFYSAARAGKFHINFPGTRAGYTNLKIGVFESIANGGILCTEIFDEMKLFFDYETEVIGYKNAEDLKAKLDYYINNPIEAEMLRRKSFYKLVNKHMWETRWEDLLTKIKLDINKEKTMLPAHRYEKIKDLIGTKEKSAKVIIQGYYGALNTGDDLILEAISTNIKKEHPNTLIMVAGFNRASITLNQGFYSLPRTDVFKMDKYIKEADLLIYGGGGLLNDYTFNNAAGVPDFFDSFTHGITGMGIIPTMANIYDIPRMYFALGIGPLVNPEARQFAKFMVNQMSIVTVRDQYSKDLLDSIEGINKEVIQTSDATYMLDDPGDKLAQEYFNERNIASNEKVIAVTLRDWKSNPSDFEEKMAKYLDFIIQHGDYSILFLPYQFGKGKSDDNKIHQKVSELMENKDRTFTYHHEGDYQEFLSIVKSSDVVISMRLHGSILANLFGVPSIGFNYDDKVLAHYQNLNMEKYLLNLDFNVKHASDIFMDLEENKVKMVNNIKEYVLREKYKSAKTYEYAIDLLKKGVQREKKIYRHYPREESLRNINAKAMVTEIANLRLENQNLKSDINVLGNAIKSMDVYDLDKVNLSRATFDCQDDQLTNKIVSKLSDDKIAIRLSDLDSPKKGDYSSAKLNLSLNPGTEYTINVSVHSPYYKPKNKGRIKYEIRLEGKTRYKEDIAKDGNEKLLSFNIKPKSKDVTLEFRLEAIKKCESWSWGSVSRTEFSNVSIARTSKYSKKGLRRTFK</sequence>
<dbReference type="PANTHER" id="PTHR36836:SF1">
    <property type="entry name" value="COLANIC ACID BIOSYNTHESIS PROTEIN WCAK"/>
    <property type="match status" value="1"/>
</dbReference>
<proteinExistence type="predicted"/>
<evidence type="ECO:0000313" key="4">
    <source>
        <dbReference type="EMBL" id="GGM32319.1"/>
    </source>
</evidence>
<evidence type="ECO:0008006" key="6">
    <source>
        <dbReference type="Google" id="ProtNLM"/>
    </source>
</evidence>
<keyword evidence="5" id="KW-1185">Reference proteome</keyword>
<dbReference type="Proteomes" id="UP000618460">
    <property type="component" value="Unassembled WGS sequence"/>
</dbReference>
<gene>
    <name evidence="4" type="ORF">GCM10011351_18000</name>
</gene>
<dbReference type="InterPro" id="IPR055259">
    <property type="entry name" value="YkvP/CgeB_Glyco_trans-like"/>
</dbReference>
<evidence type="ECO:0000259" key="3">
    <source>
        <dbReference type="Pfam" id="PF13524"/>
    </source>
</evidence>
<accession>A0A917WVK6</accession>
<evidence type="ECO:0000259" key="2">
    <source>
        <dbReference type="Pfam" id="PF04230"/>
    </source>
</evidence>
<dbReference type="Pfam" id="PF04230">
    <property type="entry name" value="PS_pyruv_trans"/>
    <property type="match status" value="1"/>
</dbReference>
<feature type="coiled-coil region" evidence="1">
    <location>
        <begin position="781"/>
        <end position="808"/>
    </location>
</feature>
<dbReference type="AlphaFoldDB" id="A0A917WVK6"/>
<dbReference type="Pfam" id="PF13524">
    <property type="entry name" value="Glyco_trans_1_2"/>
    <property type="match status" value="1"/>
</dbReference>
<dbReference type="InterPro" id="IPR007345">
    <property type="entry name" value="Polysacch_pyruvyl_Trfase"/>
</dbReference>
<feature type="domain" description="Polysaccharide pyruvyl transferase" evidence="2">
    <location>
        <begin position="389"/>
        <end position="690"/>
    </location>
</feature>
<reference evidence="4" key="1">
    <citation type="journal article" date="2014" name="Int. J. Syst. Evol. Microbiol.">
        <title>Complete genome sequence of Corynebacterium casei LMG S-19264T (=DSM 44701T), isolated from a smear-ripened cheese.</title>
        <authorList>
            <consortium name="US DOE Joint Genome Institute (JGI-PGF)"/>
            <person name="Walter F."/>
            <person name="Albersmeier A."/>
            <person name="Kalinowski J."/>
            <person name="Ruckert C."/>
        </authorList>
    </citation>
    <scope>NUCLEOTIDE SEQUENCE</scope>
    <source>
        <strain evidence="4">CGMCC 1.6333</strain>
    </source>
</reference>
<dbReference type="EMBL" id="BMLG01000008">
    <property type="protein sequence ID" value="GGM32319.1"/>
    <property type="molecule type" value="Genomic_DNA"/>
</dbReference>
<evidence type="ECO:0000256" key="1">
    <source>
        <dbReference type="SAM" id="Coils"/>
    </source>
</evidence>
<comment type="caution">
    <text evidence="4">The sequence shown here is derived from an EMBL/GenBank/DDBJ whole genome shotgun (WGS) entry which is preliminary data.</text>
</comment>
<name>A0A917WVK6_9BACI</name>
<dbReference type="RefSeq" id="WP_117154954.1">
    <property type="nucleotide sequence ID" value="NZ_BMLG01000008.1"/>
</dbReference>